<keyword evidence="8 16" id="KW-0378">Hydrolase</keyword>
<dbReference type="SFLD" id="SFLDF00029">
    <property type="entry name" value="phosphoserine_phosphatase"/>
    <property type="match status" value="1"/>
</dbReference>
<dbReference type="InterPro" id="IPR050582">
    <property type="entry name" value="HAD-like_SerB"/>
</dbReference>
<dbReference type="Gene3D" id="3.30.70.260">
    <property type="match status" value="2"/>
</dbReference>
<dbReference type="InterPro" id="IPR045865">
    <property type="entry name" value="ACT-like_dom_sf"/>
</dbReference>
<feature type="domain" description="ACT" evidence="15">
    <location>
        <begin position="6"/>
        <end position="83"/>
    </location>
</feature>
<dbReference type="CDD" id="cd04871">
    <property type="entry name" value="ACT_PSP_2"/>
    <property type="match status" value="1"/>
</dbReference>
<comment type="pathway">
    <text evidence="2">Amino-acid biosynthesis; L-serine biosynthesis; L-serine from 3-phospho-D-glycerate: step 3/3.</text>
</comment>
<dbReference type="SFLD" id="SFLDS00003">
    <property type="entry name" value="Haloacid_Dehalogenase"/>
    <property type="match status" value="1"/>
</dbReference>
<dbReference type="GO" id="GO:0036424">
    <property type="term" value="F:L-phosphoserine phosphatase activity"/>
    <property type="evidence" value="ECO:0007669"/>
    <property type="project" value="InterPro"/>
</dbReference>
<evidence type="ECO:0000256" key="13">
    <source>
        <dbReference type="ARBA" id="ARBA00048523"/>
    </source>
</evidence>
<protein>
    <recommendedName>
        <fullName evidence="5">Phosphoserine phosphatase</fullName>
        <ecNumber evidence="4">3.1.3.3</ecNumber>
    </recommendedName>
    <alternativeName>
        <fullName evidence="11">O-phosphoserine phosphohydrolase</fullName>
    </alternativeName>
</protein>
<proteinExistence type="inferred from homology"/>
<reference evidence="16 17" key="2">
    <citation type="journal article" date="2010" name="Stand. Genomic Sci.">
        <title>Complete genome sequence of Desulfohalobium retbaense type strain (HR(100)).</title>
        <authorList>
            <person name="Spring S."/>
            <person name="Nolan M."/>
            <person name="Lapidus A."/>
            <person name="Glavina Del Rio T."/>
            <person name="Copeland A."/>
            <person name="Tice H."/>
            <person name="Cheng J.F."/>
            <person name="Lucas S."/>
            <person name="Land M."/>
            <person name="Chen F."/>
            <person name="Bruce D."/>
            <person name="Goodwin L."/>
            <person name="Pitluck S."/>
            <person name="Ivanova N."/>
            <person name="Mavromatis K."/>
            <person name="Mikhailova N."/>
            <person name="Pati A."/>
            <person name="Chen A."/>
            <person name="Palaniappan K."/>
            <person name="Hauser L."/>
            <person name="Chang Y.J."/>
            <person name="Jeffries C.D."/>
            <person name="Munk C."/>
            <person name="Kiss H."/>
            <person name="Chain P."/>
            <person name="Han C."/>
            <person name="Brettin T."/>
            <person name="Detter J.C."/>
            <person name="Schuler E."/>
            <person name="Goker M."/>
            <person name="Rohde M."/>
            <person name="Bristow J."/>
            <person name="Eisen J.A."/>
            <person name="Markowitz V."/>
            <person name="Hugenholtz P."/>
            <person name="Kyrpides N.C."/>
            <person name="Klenk H.P."/>
        </authorList>
    </citation>
    <scope>NUCLEOTIDE SEQUENCE [LARGE SCALE GENOMIC DNA]</scope>
    <source>
        <strain evidence="16 17">DSM 5692</strain>
    </source>
</reference>
<dbReference type="KEGG" id="drt:Dret_0264"/>
<dbReference type="PROSITE" id="PS51671">
    <property type="entry name" value="ACT"/>
    <property type="match status" value="1"/>
</dbReference>
<reference evidence="17" key="1">
    <citation type="submission" date="2009-09" db="EMBL/GenBank/DDBJ databases">
        <title>The complete chromosome of Desulfohalobium retbaense DSM 5692.</title>
        <authorList>
            <consortium name="US DOE Joint Genome Institute (JGI-PGF)"/>
            <person name="Lucas S."/>
            <person name="Copeland A."/>
            <person name="Lapidus A."/>
            <person name="Glavina del Rio T."/>
            <person name="Dalin E."/>
            <person name="Tice H."/>
            <person name="Bruce D."/>
            <person name="Goodwin L."/>
            <person name="Pitluck S."/>
            <person name="Kyrpides N."/>
            <person name="Mavromatis K."/>
            <person name="Ivanova N."/>
            <person name="Mikhailova N."/>
            <person name="Munk A.C."/>
            <person name="Brettin T."/>
            <person name="Detter J.C."/>
            <person name="Han C."/>
            <person name="Tapia R."/>
            <person name="Larimer F."/>
            <person name="Land M."/>
            <person name="Hauser L."/>
            <person name="Markowitz V."/>
            <person name="Cheng J.-F."/>
            <person name="Hugenholtz P."/>
            <person name="Woyke T."/>
            <person name="Wu D."/>
            <person name="Spring S."/>
            <person name="Klenk H.-P."/>
            <person name="Eisen J.A."/>
        </authorList>
    </citation>
    <scope>NUCLEOTIDE SEQUENCE [LARGE SCALE GENOMIC DNA]</scope>
    <source>
        <strain evidence="17">DSM 5692</strain>
    </source>
</reference>
<dbReference type="PANTHER" id="PTHR43344:SF2">
    <property type="entry name" value="PHOSPHOSERINE PHOSPHATASE"/>
    <property type="match status" value="1"/>
</dbReference>
<dbReference type="GO" id="GO:0006564">
    <property type="term" value="P:L-serine biosynthetic process"/>
    <property type="evidence" value="ECO:0007669"/>
    <property type="project" value="UniProtKB-KW"/>
</dbReference>
<evidence type="ECO:0000256" key="10">
    <source>
        <dbReference type="ARBA" id="ARBA00023299"/>
    </source>
</evidence>
<dbReference type="InterPro" id="IPR004469">
    <property type="entry name" value="PSP"/>
</dbReference>
<evidence type="ECO:0000256" key="8">
    <source>
        <dbReference type="ARBA" id="ARBA00022801"/>
    </source>
</evidence>
<dbReference type="NCBIfam" id="TIGR00338">
    <property type="entry name" value="serB"/>
    <property type="match status" value="1"/>
</dbReference>
<evidence type="ECO:0000313" key="17">
    <source>
        <dbReference type="Proteomes" id="UP000001052"/>
    </source>
</evidence>
<organism evidence="16 17">
    <name type="scientific">Desulfohalobium retbaense (strain ATCC 49708 / DSM 5692 / JCM 16813 / HR100)</name>
    <dbReference type="NCBI Taxonomy" id="485915"/>
    <lineage>
        <taxon>Bacteria</taxon>
        <taxon>Pseudomonadati</taxon>
        <taxon>Thermodesulfobacteriota</taxon>
        <taxon>Desulfovibrionia</taxon>
        <taxon>Desulfovibrionales</taxon>
        <taxon>Desulfohalobiaceae</taxon>
        <taxon>Desulfohalobium</taxon>
    </lineage>
</organism>
<evidence type="ECO:0000256" key="9">
    <source>
        <dbReference type="ARBA" id="ARBA00022842"/>
    </source>
</evidence>
<keyword evidence="10" id="KW-0718">Serine biosynthesis</keyword>
<comment type="catalytic activity">
    <reaction evidence="13">
        <text>O-phospho-D-serine + H2O = D-serine + phosphate</text>
        <dbReference type="Rhea" id="RHEA:24873"/>
        <dbReference type="ChEBI" id="CHEBI:15377"/>
        <dbReference type="ChEBI" id="CHEBI:35247"/>
        <dbReference type="ChEBI" id="CHEBI:43474"/>
        <dbReference type="ChEBI" id="CHEBI:58680"/>
        <dbReference type="EC" id="3.1.3.3"/>
    </reaction>
</comment>
<dbReference type="SUPFAM" id="SSF55021">
    <property type="entry name" value="ACT-like"/>
    <property type="match status" value="1"/>
</dbReference>
<evidence type="ECO:0000256" key="6">
    <source>
        <dbReference type="ARBA" id="ARBA00022605"/>
    </source>
</evidence>
<dbReference type="UniPathway" id="UPA00135">
    <property type="reaction ID" value="UER00198"/>
</dbReference>
<accession>C8WZU1</accession>
<feature type="active site" description="Proton donor" evidence="14">
    <location>
        <position position="199"/>
    </location>
</feature>
<dbReference type="InterPro" id="IPR023214">
    <property type="entry name" value="HAD_sf"/>
</dbReference>
<gene>
    <name evidence="16" type="ordered locus">Dret_0264</name>
</gene>
<dbReference type="SFLD" id="SFLDG01137">
    <property type="entry name" value="C1.6.1:_Phosphoserine_Phosphat"/>
    <property type="match status" value="1"/>
</dbReference>
<dbReference type="SFLD" id="SFLDG01136">
    <property type="entry name" value="C1.6:_Phosphoserine_Phosphatas"/>
    <property type="match status" value="1"/>
</dbReference>
<dbReference type="SUPFAM" id="SSF56784">
    <property type="entry name" value="HAD-like"/>
    <property type="match status" value="1"/>
</dbReference>
<evidence type="ECO:0000313" key="16">
    <source>
        <dbReference type="EMBL" id="ACV67566.1"/>
    </source>
</evidence>
<dbReference type="eggNOG" id="COG0560">
    <property type="taxonomic scope" value="Bacteria"/>
</dbReference>
<keyword evidence="17" id="KW-1185">Reference proteome</keyword>
<dbReference type="Pfam" id="PF13740">
    <property type="entry name" value="ACT_6"/>
    <property type="match status" value="1"/>
</dbReference>
<dbReference type="EC" id="3.1.3.3" evidence="4"/>
<dbReference type="GO" id="GO:0000287">
    <property type="term" value="F:magnesium ion binding"/>
    <property type="evidence" value="ECO:0007669"/>
    <property type="project" value="TreeGrafter"/>
</dbReference>
<comment type="cofactor">
    <cofactor evidence="1">
        <name>Mg(2+)</name>
        <dbReference type="ChEBI" id="CHEBI:18420"/>
    </cofactor>
</comment>
<dbReference type="InterPro" id="IPR036412">
    <property type="entry name" value="HAD-like_sf"/>
</dbReference>
<dbReference type="InterPro" id="IPR002912">
    <property type="entry name" value="ACT_dom"/>
</dbReference>
<evidence type="ECO:0000256" key="11">
    <source>
        <dbReference type="ARBA" id="ARBA00031693"/>
    </source>
</evidence>
<dbReference type="PANTHER" id="PTHR43344">
    <property type="entry name" value="PHOSPHOSERINE PHOSPHATASE"/>
    <property type="match status" value="1"/>
</dbReference>
<evidence type="ECO:0000256" key="3">
    <source>
        <dbReference type="ARBA" id="ARBA00009184"/>
    </source>
</evidence>
<feature type="active site" description="Nucleophile" evidence="14">
    <location>
        <position position="197"/>
    </location>
</feature>
<evidence type="ECO:0000256" key="12">
    <source>
        <dbReference type="ARBA" id="ARBA00048138"/>
    </source>
</evidence>
<dbReference type="InterPro" id="IPR049148">
    <property type="entry name" value="PSP_ACT"/>
</dbReference>
<dbReference type="STRING" id="485915.Dret_0264"/>
<dbReference type="eggNOG" id="COG3830">
    <property type="taxonomic scope" value="Bacteria"/>
</dbReference>
<keyword evidence="9" id="KW-0460">Magnesium</keyword>
<name>C8WZU1_DESRD</name>
<dbReference type="EMBL" id="CP001734">
    <property type="protein sequence ID" value="ACV67566.1"/>
    <property type="molecule type" value="Genomic_DNA"/>
</dbReference>
<evidence type="ECO:0000259" key="15">
    <source>
        <dbReference type="PROSITE" id="PS51671"/>
    </source>
</evidence>
<dbReference type="RefSeq" id="WP_015750725.1">
    <property type="nucleotide sequence ID" value="NC_013223.1"/>
</dbReference>
<dbReference type="Pfam" id="PF12710">
    <property type="entry name" value="HAD"/>
    <property type="match status" value="1"/>
</dbReference>
<evidence type="ECO:0000256" key="2">
    <source>
        <dbReference type="ARBA" id="ARBA00005135"/>
    </source>
</evidence>
<comment type="catalytic activity">
    <reaction evidence="12">
        <text>O-phospho-L-serine + H2O = L-serine + phosphate</text>
        <dbReference type="Rhea" id="RHEA:21208"/>
        <dbReference type="ChEBI" id="CHEBI:15377"/>
        <dbReference type="ChEBI" id="CHEBI:33384"/>
        <dbReference type="ChEBI" id="CHEBI:43474"/>
        <dbReference type="ChEBI" id="CHEBI:57524"/>
        <dbReference type="EC" id="3.1.3.3"/>
    </reaction>
</comment>
<dbReference type="HOGENOM" id="CLU_036368_0_0_7"/>
<dbReference type="GO" id="GO:0005737">
    <property type="term" value="C:cytoplasm"/>
    <property type="evidence" value="ECO:0007669"/>
    <property type="project" value="TreeGrafter"/>
</dbReference>
<evidence type="ECO:0000256" key="5">
    <source>
        <dbReference type="ARBA" id="ARBA00015196"/>
    </source>
</evidence>
<keyword evidence="7" id="KW-0479">Metal-binding</keyword>
<dbReference type="CDD" id="cd07500">
    <property type="entry name" value="HAD_PSP"/>
    <property type="match status" value="1"/>
</dbReference>
<evidence type="ECO:0000256" key="4">
    <source>
        <dbReference type="ARBA" id="ARBA00012640"/>
    </source>
</evidence>
<evidence type="ECO:0000256" key="7">
    <source>
        <dbReference type="ARBA" id="ARBA00022723"/>
    </source>
</evidence>
<evidence type="ECO:0000256" key="14">
    <source>
        <dbReference type="PIRSR" id="PIRSR604469-1"/>
    </source>
</evidence>
<dbReference type="AlphaFoldDB" id="C8WZU1"/>
<dbReference type="CDD" id="cd04870">
    <property type="entry name" value="ACT_PSP_1"/>
    <property type="match status" value="1"/>
</dbReference>
<keyword evidence="6" id="KW-0028">Amino-acid biosynthesis</keyword>
<sequence>MHEIIQITISGPDRPGLSAALMEVLARYKTPVLDISQAVLHETLSLGLLIEVPPEAESSPLLKDLLYQAHTLGVQLEFQPISAEQYEHWVQAQGKQRHIITLLGRQLTAEHIARLTQIVFANGLNIDFITRLSGRLSLETIRHSPETACVEFSVRGTPHDKTAMRAAFLEMSKDLEVDIGLQEDNAYRRNRRLVAFDMDSTLIQAEVIDELAKEAGAGEEVARITERAMRGEIDFEQSLRQRVALLAGLPEAALEAVSHRLPLTEGASRLIVNLKRLGYKIAILSGGFTYFGNQLQTQFGIDYLCANELEIHDGRLTGGLSGPVVDGEHKARRLREIANREHISLEQVIAVGDGANDLPMLEMAGLGIAFHAKPKVRAGAQHAISNLGLDSILYFIGLRDREAT</sequence>
<dbReference type="OrthoDB" id="9792539at2"/>
<dbReference type="Proteomes" id="UP000001052">
    <property type="component" value="Chromosome"/>
</dbReference>
<dbReference type="Gene3D" id="3.40.50.1000">
    <property type="entry name" value="HAD superfamily/HAD-like"/>
    <property type="match status" value="1"/>
</dbReference>
<dbReference type="Pfam" id="PF21086">
    <property type="entry name" value="ACT_PSP_2"/>
    <property type="match status" value="1"/>
</dbReference>
<evidence type="ECO:0000256" key="1">
    <source>
        <dbReference type="ARBA" id="ARBA00001946"/>
    </source>
</evidence>
<dbReference type="NCBIfam" id="TIGR01488">
    <property type="entry name" value="HAD-SF-IB"/>
    <property type="match status" value="1"/>
</dbReference>
<comment type="similarity">
    <text evidence="3">Belongs to the HAD-like hydrolase superfamily. SerB family.</text>
</comment>